<dbReference type="InParanoid" id="A0A0Q3FMB0"/>
<evidence type="ECO:0000313" key="1">
    <source>
        <dbReference type="EMBL" id="KQJ99340.1"/>
    </source>
</evidence>
<dbReference type="FunCoup" id="A0A0Q3FMB0">
    <property type="interactions" value="201"/>
</dbReference>
<sequence>MYDEYPIFTLPEDKKVAVPFVAYEKYTDKDGDHENDAKPVGVFLRIRTVAAKPPCQSKYTGLMELAGENYQLAYDEVPTEADHLLNMILNEPGKAQMYHIHVSLLPAATMWSAFVKMYDHLTNKLENPERERILLSLPYYDDNWSSLLIHNWLLMKVYDFKGGDLYILTEAKVEANYNKKPFHKWSSLTDEEKARQMTIARAQKFLDFLRNRKSHRMEHVSPDEN</sequence>
<dbReference type="PANTHER" id="PTHR35161:SF22">
    <property type="match status" value="1"/>
</dbReference>
<reference evidence="1" key="2">
    <citation type="submission" date="2017-06" db="EMBL/GenBank/DDBJ databases">
        <title>WGS assembly of Brachypodium distachyon.</title>
        <authorList>
            <consortium name="The International Brachypodium Initiative"/>
            <person name="Lucas S."/>
            <person name="Harmon-Smith M."/>
            <person name="Lail K."/>
            <person name="Tice H."/>
            <person name="Grimwood J."/>
            <person name="Bruce D."/>
            <person name="Barry K."/>
            <person name="Shu S."/>
            <person name="Lindquist E."/>
            <person name="Wang M."/>
            <person name="Pitluck S."/>
            <person name="Vogel J.P."/>
            <person name="Garvin D.F."/>
            <person name="Mockler T.C."/>
            <person name="Schmutz J."/>
            <person name="Rokhsar D."/>
            <person name="Bevan M.W."/>
        </authorList>
    </citation>
    <scope>NUCLEOTIDE SEQUENCE</scope>
    <source>
        <strain evidence="1">Bd21</strain>
    </source>
</reference>
<dbReference type="OrthoDB" id="10540362at2759"/>
<gene>
    <name evidence="1" type="ORF">BRADI_3g42713v3</name>
</gene>
<protein>
    <submittedName>
        <fullName evidence="1 2">Uncharacterized protein</fullName>
    </submittedName>
</protein>
<dbReference type="EnsemblPlants" id="KQJ99340">
    <property type="protein sequence ID" value="KQJ99340"/>
    <property type="gene ID" value="BRADI_3g42713v3"/>
</dbReference>
<dbReference type="Gramene" id="KQJ99340">
    <property type="protein sequence ID" value="KQJ99340"/>
    <property type="gene ID" value="BRADI_3g42713v3"/>
</dbReference>
<dbReference type="PANTHER" id="PTHR35161">
    <property type="entry name" value="OS02G0303100 PROTEIN"/>
    <property type="match status" value="1"/>
</dbReference>
<keyword evidence="3" id="KW-1185">Reference proteome</keyword>
<proteinExistence type="predicted"/>
<evidence type="ECO:0000313" key="2">
    <source>
        <dbReference type="EnsemblPlants" id="KQJ99340"/>
    </source>
</evidence>
<name>A0A0Q3FMB0_BRADI</name>
<evidence type="ECO:0000313" key="3">
    <source>
        <dbReference type="Proteomes" id="UP000008810"/>
    </source>
</evidence>
<accession>A0A0Q3FMB0</accession>
<organism evidence="1">
    <name type="scientific">Brachypodium distachyon</name>
    <name type="common">Purple false brome</name>
    <name type="synonym">Trachynia distachya</name>
    <dbReference type="NCBI Taxonomy" id="15368"/>
    <lineage>
        <taxon>Eukaryota</taxon>
        <taxon>Viridiplantae</taxon>
        <taxon>Streptophyta</taxon>
        <taxon>Embryophyta</taxon>
        <taxon>Tracheophyta</taxon>
        <taxon>Spermatophyta</taxon>
        <taxon>Magnoliopsida</taxon>
        <taxon>Liliopsida</taxon>
        <taxon>Poales</taxon>
        <taxon>Poaceae</taxon>
        <taxon>BOP clade</taxon>
        <taxon>Pooideae</taxon>
        <taxon>Stipodae</taxon>
        <taxon>Brachypodieae</taxon>
        <taxon>Brachypodium</taxon>
    </lineage>
</organism>
<dbReference type="AlphaFoldDB" id="A0A0Q3FMB0"/>
<dbReference type="Proteomes" id="UP000008810">
    <property type="component" value="Chromosome 3"/>
</dbReference>
<reference evidence="1 2" key="1">
    <citation type="journal article" date="2010" name="Nature">
        <title>Genome sequencing and analysis of the model grass Brachypodium distachyon.</title>
        <authorList>
            <consortium name="International Brachypodium Initiative"/>
        </authorList>
    </citation>
    <scope>NUCLEOTIDE SEQUENCE [LARGE SCALE GENOMIC DNA]</scope>
    <source>
        <strain evidence="1 2">Bd21</strain>
    </source>
</reference>
<dbReference type="EMBL" id="CM000882">
    <property type="protein sequence ID" value="KQJ99340.1"/>
    <property type="molecule type" value="Genomic_DNA"/>
</dbReference>
<reference evidence="2" key="3">
    <citation type="submission" date="2018-08" db="UniProtKB">
        <authorList>
            <consortium name="EnsemblPlants"/>
        </authorList>
    </citation>
    <scope>IDENTIFICATION</scope>
    <source>
        <strain evidence="2">cv. Bd21</strain>
    </source>
</reference>